<reference evidence="5" key="1">
    <citation type="journal article" date="2017" name="bioRxiv">
        <title>Comparative analysis of the genomes of Stylophora pistillata and Acropora digitifera provides evidence for extensive differences between species of corals.</title>
        <authorList>
            <person name="Voolstra C.R."/>
            <person name="Li Y."/>
            <person name="Liew Y.J."/>
            <person name="Baumgarten S."/>
            <person name="Zoccola D."/>
            <person name="Flot J.-F."/>
            <person name="Tambutte S."/>
            <person name="Allemand D."/>
            <person name="Aranda M."/>
        </authorList>
    </citation>
    <scope>NUCLEOTIDE SEQUENCE [LARGE SCALE GENOMIC DNA]</scope>
</reference>
<evidence type="ECO:0000313" key="5">
    <source>
        <dbReference type="Proteomes" id="UP000225706"/>
    </source>
</evidence>
<evidence type="ECO:0000256" key="1">
    <source>
        <dbReference type="ARBA" id="ARBA00001968"/>
    </source>
</evidence>
<organism evidence="4 5">
    <name type="scientific">Stylophora pistillata</name>
    <name type="common">Smooth cauliflower coral</name>
    <dbReference type="NCBI Taxonomy" id="50429"/>
    <lineage>
        <taxon>Eukaryota</taxon>
        <taxon>Metazoa</taxon>
        <taxon>Cnidaria</taxon>
        <taxon>Anthozoa</taxon>
        <taxon>Hexacorallia</taxon>
        <taxon>Scleractinia</taxon>
        <taxon>Astrocoeniina</taxon>
        <taxon>Pocilloporidae</taxon>
        <taxon>Stylophora</taxon>
    </lineage>
</organism>
<accession>A0A2B4R7L3</accession>
<keyword evidence="2" id="KW-0479">Metal-binding</keyword>
<comment type="caution">
    <text evidence="4">The sequence shown here is derived from an EMBL/GenBank/DDBJ whole genome shotgun (WGS) entry which is preliminary data.</text>
</comment>
<comment type="cofactor">
    <cofactor evidence="1">
        <name>a divalent metal cation</name>
        <dbReference type="ChEBI" id="CHEBI:60240"/>
    </cofactor>
</comment>
<protein>
    <recommendedName>
        <fullName evidence="3">DDE Tnp4 domain-containing protein</fullName>
    </recommendedName>
</protein>
<dbReference type="PANTHER" id="PTHR23080:SF141">
    <property type="entry name" value="TRANSPOSASE HELIX-TURN-HELIX DOMAIN-CONTAINING PROTEIN"/>
    <property type="match status" value="1"/>
</dbReference>
<dbReference type="PANTHER" id="PTHR23080">
    <property type="entry name" value="THAP DOMAIN PROTEIN"/>
    <property type="match status" value="1"/>
</dbReference>
<evidence type="ECO:0000256" key="2">
    <source>
        <dbReference type="ARBA" id="ARBA00022723"/>
    </source>
</evidence>
<dbReference type="Pfam" id="PF13359">
    <property type="entry name" value="DDE_Tnp_4"/>
    <property type="match status" value="1"/>
</dbReference>
<dbReference type="GO" id="GO:0046872">
    <property type="term" value="F:metal ion binding"/>
    <property type="evidence" value="ECO:0007669"/>
    <property type="project" value="UniProtKB-KW"/>
</dbReference>
<dbReference type="Proteomes" id="UP000225706">
    <property type="component" value="Unassembled WGS sequence"/>
</dbReference>
<evidence type="ECO:0000259" key="3">
    <source>
        <dbReference type="Pfam" id="PF13359"/>
    </source>
</evidence>
<sequence length="290" mass="34063">MCSKEKSFEIKSGTSHHERKVKRQKLWRTITEQLYACRSRVTRIWIDRRCHRYEGYLNESTIDEDCNTMPHVYENSTGKLVSDRGSQTLYSEYELSAKVETMILKNDVATRKPHAPKILMYVTFRDMQQFMFPQRAQPCRFLPKVFKTMRKIRCIVDCTEFRVERSRNFARQGNTFFSYKHTNTFKRLIAVTPNGGACFVSNLFEGDIDDVAIFKESGLMKHLKPYDLVLADRGFTVRELLSPLHVKLEIPSFMKERKNLSTAEELETRHIATAGIHVERFNEHLKSDFL</sequence>
<dbReference type="EMBL" id="LSMT01001171">
    <property type="protein sequence ID" value="PFX12819.1"/>
    <property type="molecule type" value="Genomic_DNA"/>
</dbReference>
<gene>
    <name evidence="4" type="ORF">AWC38_SpisGene23158</name>
</gene>
<dbReference type="STRING" id="50429.A0A2B4R7L3"/>
<dbReference type="InterPro" id="IPR027806">
    <property type="entry name" value="HARBI1_dom"/>
</dbReference>
<name>A0A2B4R7L3_STYPI</name>
<dbReference type="OrthoDB" id="5986118at2759"/>
<evidence type="ECO:0000313" key="4">
    <source>
        <dbReference type="EMBL" id="PFX12819.1"/>
    </source>
</evidence>
<feature type="domain" description="DDE Tnp4" evidence="3">
    <location>
        <begin position="156"/>
        <end position="289"/>
    </location>
</feature>
<dbReference type="AlphaFoldDB" id="A0A2B4R7L3"/>
<keyword evidence="5" id="KW-1185">Reference proteome</keyword>
<proteinExistence type="predicted"/>